<dbReference type="SUPFAM" id="SSF54373">
    <property type="entry name" value="FAD-linked reductases, C-terminal domain"/>
    <property type="match status" value="1"/>
</dbReference>
<dbReference type="Gene3D" id="3.50.50.60">
    <property type="entry name" value="FAD/NAD(P)-binding domain"/>
    <property type="match status" value="1"/>
</dbReference>
<dbReference type="HOGENOM" id="CLU_024775_3_1_2"/>
<dbReference type="Pfam" id="PF04324">
    <property type="entry name" value="Fer2_BFD"/>
    <property type="match status" value="1"/>
</dbReference>
<dbReference type="eggNOG" id="arCOG00754">
    <property type="taxonomic scope" value="Archaea"/>
</dbReference>
<name>S5ZX16_9CREN</name>
<dbReference type="InterPro" id="IPR007055">
    <property type="entry name" value="BON_dom"/>
</dbReference>
<evidence type="ECO:0000259" key="1">
    <source>
        <dbReference type="Pfam" id="PF01266"/>
    </source>
</evidence>
<dbReference type="KEGG" id="thb:N186_07405"/>
<keyword evidence="5" id="KW-1185">Reference proteome</keyword>
<dbReference type="InterPro" id="IPR006076">
    <property type="entry name" value="FAD-dep_OxRdtase"/>
</dbReference>
<dbReference type="InterPro" id="IPR041854">
    <property type="entry name" value="BFD-like_2Fe2S-bd_dom_sf"/>
</dbReference>
<dbReference type="Gene3D" id="3.30.1340.30">
    <property type="match status" value="1"/>
</dbReference>
<dbReference type="SUPFAM" id="SSF51905">
    <property type="entry name" value="FAD/NAD(P)-binding domain"/>
    <property type="match status" value="1"/>
</dbReference>
<dbReference type="PATRIC" id="fig|1365176.7.peg.1462"/>
<feature type="domain" description="BON" evidence="3">
    <location>
        <begin position="6"/>
        <end position="66"/>
    </location>
</feature>
<dbReference type="InterPro" id="IPR007419">
    <property type="entry name" value="BFD-like_2Fe2S-bd_dom"/>
</dbReference>
<dbReference type="AlphaFoldDB" id="S5ZX16"/>
<dbReference type="CDD" id="cd19946">
    <property type="entry name" value="GlpA-like_Fer2_BFD-like"/>
    <property type="match status" value="1"/>
</dbReference>
<dbReference type="InterPro" id="IPR052745">
    <property type="entry name" value="G3P_Oxidase/Oxidoreductase"/>
</dbReference>
<feature type="domain" description="FAD dependent oxidoreductase" evidence="1">
    <location>
        <begin position="96"/>
        <end position="465"/>
    </location>
</feature>
<proteinExistence type="predicted"/>
<organism evidence="4 5">
    <name type="scientific">Thermofilum adornatum</name>
    <dbReference type="NCBI Taxonomy" id="1365176"/>
    <lineage>
        <taxon>Archaea</taxon>
        <taxon>Thermoproteota</taxon>
        <taxon>Thermoprotei</taxon>
        <taxon>Thermofilales</taxon>
        <taxon>Thermofilaceae</taxon>
        <taxon>Thermofilum</taxon>
    </lineage>
</organism>
<accession>S5ZX16</accession>
<evidence type="ECO:0000259" key="3">
    <source>
        <dbReference type="Pfam" id="PF04972"/>
    </source>
</evidence>
<evidence type="ECO:0008006" key="6">
    <source>
        <dbReference type="Google" id="ProtNLM"/>
    </source>
</evidence>
<dbReference type="EMBL" id="CP006646">
    <property type="protein sequence ID" value="AGT35819.1"/>
    <property type="molecule type" value="Genomic_DNA"/>
</dbReference>
<dbReference type="PANTHER" id="PTHR42720">
    <property type="entry name" value="GLYCEROL-3-PHOSPHATE DEHYDROGENASE"/>
    <property type="match status" value="1"/>
</dbReference>
<protein>
    <recommendedName>
        <fullName evidence="6">FAD/NAD(P)-binding oxidoreductase</fullName>
    </recommendedName>
</protein>
<dbReference type="Gene3D" id="1.10.10.1100">
    <property type="entry name" value="BFD-like [2Fe-2S]-binding domain"/>
    <property type="match status" value="1"/>
</dbReference>
<evidence type="ECO:0000313" key="5">
    <source>
        <dbReference type="Proteomes" id="UP000015543"/>
    </source>
</evidence>
<dbReference type="Gene3D" id="3.30.9.10">
    <property type="entry name" value="D-Amino Acid Oxidase, subunit A, domain 2"/>
    <property type="match status" value="1"/>
</dbReference>
<dbReference type="Pfam" id="PF01266">
    <property type="entry name" value="DAO"/>
    <property type="match status" value="1"/>
</dbReference>
<sequence length="590" mass="65918">MVVMGLEGKVKKVLEKYRGRDLSFTIKDGVVFLYGQVDTYDEWIEIGLEVGKIKGVEGVVNKVVWKGFPEEKIREKEERRRKIFEENKDKTVGSYDVLIIGGGVTGTAIARELSRYKLKVAIIEKSTDIATGTTKANNGMIHSGIEAPRNTLKRRLNVKGCRMYEQWARELNFKYKMVGSVWLITPRTLEKYRKYFPGPLYTLILKYVLPYVVVLKAWLNGVPGVKVVRGSKIFELEPYAARDTLAAVYVPWTGIVEPYEVAVALAENAAKNGVEIFTNTEVVGFLKDGERVTGVVTNRGTFLCRYVVNAAGLYADEIAEMAGSPEYTIHPRRGVIVLFHKTTGSYVRHCLAEIVLPQHPRTKGGGINPTPNGNVIWGPTAVEVPDKEDVSVDPEEVQLILTKYSTILSEFPKQKLIRYFAGVRAATFTEDFVIRPAKWVPNLLHVAGIQSPGLASAPAIAEYAIEKLAEMGLELQEKPEFDPYREPIPSLRDMKPSDIEELIKKDPRWGHVVCECELVTEAEIVEAVKRGARTLDAVKRRTRAGMGECQGGRCTIKIAMIISRELGVPLSQVLKEEAPLFNGYVRGESE</sequence>
<dbReference type="Proteomes" id="UP000015543">
    <property type="component" value="Chromosome"/>
</dbReference>
<dbReference type="PANTHER" id="PTHR42720:SF1">
    <property type="entry name" value="GLYCEROL 3-PHOSPHATE OXIDASE"/>
    <property type="match status" value="1"/>
</dbReference>
<dbReference type="Pfam" id="PF04972">
    <property type="entry name" value="BON"/>
    <property type="match status" value="1"/>
</dbReference>
<evidence type="ECO:0000313" key="4">
    <source>
        <dbReference type="EMBL" id="AGT35819.1"/>
    </source>
</evidence>
<dbReference type="InterPro" id="IPR036188">
    <property type="entry name" value="FAD/NAD-bd_sf"/>
</dbReference>
<feature type="domain" description="BFD-like [2Fe-2S]-binding" evidence="2">
    <location>
        <begin position="512"/>
        <end position="563"/>
    </location>
</feature>
<gene>
    <name evidence="4" type="ORF">N186_07405</name>
</gene>
<reference evidence="4 5" key="1">
    <citation type="journal article" date="2013" name="Genome Announc.">
        <title>Complete Genomic Sequence of 'Thermofilum adornatus' Strain 1910bT, a Hyperthermophilic Anaerobic Organotrophic Crenarchaeon.</title>
        <authorList>
            <person name="Dominova I.N."/>
            <person name="Kublanov I.V."/>
            <person name="Podosokorskaya O.A."/>
            <person name="Derbikova K.S."/>
            <person name="Patrushev M.V."/>
            <person name="Toshchakov S.V."/>
        </authorList>
    </citation>
    <scope>NUCLEOTIDE SEQUENCE [LARGE SCALE GENOMIC DNA]</scope>
    <source>
        <strain evidence="5">1910b</strain>
    </source>
</reference>
<evidence type="ECO:0000259" key="2">
    <source>
        <dbReference type="Pfam" id="PF04324"/>
    </source>
</evidence>